<dbReference type="Proteomes" id="UP000006241">
    <property type="component" value="Unassembled WGS sequence"/>
</dbReference>
<gene>
    <name evidence="1" type="ORF">HMPREF0765_4532</name>
</gene>
<sequence length="414" mass="47121">MTRNSYLLLFICCQFFNYGCSQEKKNDIGQIKAGLEEYIENSENMIDLAQLEFSIKPVQANSNKAFDENDEYNFTDQQTKYLSTNDFLAAVNKDFFLTTEVGKPKSFVSISLNLLDANELLGFGDNAEEGYSVAPQFKPGILHFWDGTSADANYKEDKNAEELAYNHFLIDASKPIRSVDFDVEFRHYTSTSYRLDSSHPKVKIGEDWIEMKSNADGEVKLSYPKSLSEKLSDVQGYYKNDRAFRRSGSSSYSISSAETIAWLKKTLPVYKQAIALIDQQKIKTDQEVDSFLKSKLPQKPAEDAQIEYAKYYFAGPVNYILVYVKNDKPQNITKKVNVKLLKEIEAIGKEGYFTAVDEAEQLKGIVDVKGNWIINPVYDDIKAMGEEKFSVREGRIGKPKKLDAKNKKFIDLLP</sequence>
<proteinExistence type="predicted"/>
<evidence type="ECO:0000313" key="1">
    <source>
        <dbReference type="EMBL" id="EEI89839.1"/>
    </source>
</evidence>
<dbReference type="HOGENOM" id="CLU_663744_0_0_10"/>
<name>C2G4M6_SPHSI</name>
<comment type="caution">
    <text evidence="1">The sequence shown here is derived from an EMBL/GenBank/DDBJ whole genome shotgun (WGS) entry which is preliminary data.</text>
</comment>
<dbReference type="EMBL" id="ACHB01000099">
    <property type="protein sequence ID" value="EEI89839.1"/>
    <property type="molecule type" value="Genomic_DNA"/>
</dbReference>
<organism evidence="1 2">
    <name type="scientific">Sphingobacterium spiritivorum ATCC 33300</name>
    <dbReference type="NCBI Taxonomy" id="525372"/>
    <lineage>
        <taxon>Bacteria</taxon>
        <taxon>Pseudomonadati</taxon>
        <taxon>Bacteroidota</taxon>
        <taxon>Sphingobacteriia</taxon>
        <taxon>Sphingobacteriales</taxon>
        <taxon>Sphingobacteriaceae</taxon>
        <taxon>Sphingobacterium</taxon>
    </lineage>
</organism>
<protein>
    <submittedName>
        <fullName evidence="1">Uncharacterized protein</fullName>
    </submittedName>
</protein>
<dbReference type="AlphaFoldDB" id="C2G4M6"/>
<reference evidence="1 2" key="1">
    <citation type="submission" date="2009-01" db="EMBL/GenBank/DDBJ databases">
        <authorList>
            <person name="Qin X."/>
            <person name="Bachman B."/>
            <person name="Battles P."/>
            <person name="Bell A."/>
            <person name="Bess C."/>
            <person name="Bickham C."/>
            <person name="Chaboub L."/>
            <person name="Chen D."/>
            <person name="Coyle M."/>
            <person name="Deiros D.R."/>
            <person name="Dinh H."/>
            <person name="Forbes L."/>
            <person name="Fowler G."/>
            <person name="Francisco L."/>
            <person name="Fu Q."/>
            <person name="Gubbala S."/>
            <person name="Hale W."/>
            <person name="Han Y."/>
            <person name="Hemphill L."/>
            <person name="Highlander S.K."/>
            <person name="Hirani K."/>
            <person name="Hogues M."/>
            <person name="Jackson L."/>
            <person name="Jakkamsetti A."/>
            <person name="Javaid M."/>
            <person name="Jiang H."/>
            <person name="Korchina V."/>
            <person name="Kovar C."/>
            <person name="Lara F."/>
            <person name="Lee S."/>
            <person name="Mata R."/>
            <person name="Mathew T."/>
            <person name="Moen C."/>
            <person name="Morales K."/>
            <person name="Munidasa M."/>
            <person name="Nazareth L."/>
            <person name="Ngo R."/>
            <person name="Nguyen L."/>
            <person name="Okwuonu G."/>
            <person name="Ongeri F."/>
            <person name="Patil S."/>
            <person name="Petrosino J."/>
            <person name="Pham C."/>
            <person name="Pham P."/>
            <person name="Pu L.-L."/>
            <person name="Puazo M."/>
            <person name="Raj R."/>
            <person name="Reid J."/>
            <person name="Rouhana J."/>
            <person name="Saada N."/>
            <person name="Shang Y."/>
            <person name="Simmons D."/>
            <person name="Thornton R."/>
            <person name="Warren J."/>
            <person name="Weissenberger G."/>
            <person name="Zhang J."/>
            <person name="Zhang L."/>
            <person name="Zhou C."/>
            <person name="Zhu D."/>
            <person name="Muzny D."/>
            <person name="Worley K."/>
            <person name="Gibbs R."/>
        </authorList>
    </citation>
    <scope>NUCLEOTIDE SEQUENCE [LARGE SCALE GENOMIC DNA]</scope>
    <source>
        <strain evidence="1 2">ATCC 33300</strain>
    </source>
</reference>
<accession>C2G4M6</accession>
<evidence type="ECO:0000313" key="2">
    <source>
        <dbReference type="Proteomes" id="UP000006241"/>
    </source>
</evidence>